<dbReference type="OrthoDB" id="9445642at2759"/>
<accession>A0A814GMG5</accession>
<evidence type="ECO:0000256" key="5">
    <source>
        <dbReference type="ARBA" id="ARBA00023040"/>
    </source>
</evidence>
<dbReference type="InterPro" id="IPR017452">
    <property type="entry name" value="GPCR_Rhodpsn_7TM"/>
</dbReference>
<comment type="similarity">
    <text evidence="11">Belongs to the G-protein coupled receptor 1 family.</text>
</comment>
<dbReference type="GO" id="GO:0004930">
    <property type="term" value="F:G protein-coupled receptor activity"/>
    <property type="evidence" value="ECO:0007669"/>
    <property type="project" value="UniProtKB-KW"/>
</dbReference>
<feature type="transmembrane region" description="Helical" evidence="13">
    <location>
        <begin position="249"/>
        <end position="269"/>
    </location>
</feature>
<reference evidence="15" key="1">
    <citation type="submission" date="2021-02" db="EMBL/GenBank/DDBJ databases">
        <authorList>
            <person name="Nowell W R."/>
        </authorList>
    </citation>
    <scope>NUCLEOTIDE SEQUENCE</scope>
</reference>
<dbReference type="Pfam" id="PF00001">
    <property type="entry name" value="7tm_1"/>
    <property type="match status" value="1"/>
</dbReference>
<evidence type="ECO:0000256" key="10">
    <source>
        <dbReference type="ARBA" id="ARBA00023224"/>
    </source>
</evidence>
<dbReference type="PROSITE" id="PS00237">
    <property type="entry name" value="G_PROTEIN_RECEP_F1_1"/>
    <property type="match status" value="1"/>
</dbReference>
<keyword evidence="9" id="KW-0325">Glycoprotein</keyword>
<dbReference type="Proteomes" id="UP000663852">
    <property type="component" value="Unassembled WGS sequence"/>
</dbReference>
<dbReference type="EMBL" id="CAJNOJ010000061">
    <property type="protein sequence ID" value="CAF0998213.1"/>
    <property type="molecule type" value="Genomic_DNA"/>
</dbReference>
<feature type="transmembrane region" description="Helical" evidence="13">
    <location>
        <begin position="84"/>
        <end position="108"/>
    </location>
</feature>
<evidence type="ECO:0000313" key="16">
    <source>
        <dbReference type="Proteomes" id="UP000663852"/>
    </source>
</evidence>
<feature type="transmembrane region" description="Helical" evidence="13">
    <location>
        <begin position="120"/>
        <end position="140"/>
    </location>
</feature>
<sequence>MKFSCFEILHYNSQLRLSGGTRSVAVKHHFENEINSIEYKSIGYHFVKMEIGNSTNDEQRMSANQTFLKNFFAAKSTIPLLSQIFLIACCLIFIFGVLGNSIVIYVAIRKKNYRNVTNCYVINLAIADLLFLTLSIPYTTYLGVVNTTPFGDTFCKVYTYLAYGFLQATCNIIAVMSIDRYLYIVRTKSKLRWRTPRNAFIICITIWACSLILIIPYHIISHLLVPNLKSCSVNEHENLVVCFIPFCSYYAIPLLIIIICYTNLALHVIKSSRKMAGHMNTVVFHRTVQVKQRRVTRMVIVVTLAFAICWLPIHILELLKCANLSRLNSLISSYPGTLYAIRAITHALGYFNSCLNPYLYALLNRNFCRDLVDIMPSLKICCTKSSARNRPHSDRSAQPSPANLQRQPIQIPKYDDNDEEDDSNDHDHQQITMDASCQVKLLGIQTKLT</sequence>
<evidence type="ECO:0000256" key="6">
    <source>
        <dbReference type="ARBA" id="ARBA00023136"/>
    </source>
</evidence>
<dbReference type="GO" id="GO:0005886">
    <property type="term" value="C:plasma membrane"/>
    <property type="evidence" value="ECO:0007669"/>
    <property type="project" value="UniProtKB-SubCell"/>
</dbReference>
<feature type="transmembrane region" description="Helical" evidence="13">
    <location>
        <begin position="199"/>
        <end position="220"/>
    </location>
</feature>
<evidence type="ECO:0000256" key="2">
    <source>
        <dbReference type="ARBA" id="ARBA00022475"/>
    </source>
</evidence>
<dbReference type="PANTHER" id="PTHR45695:SF23">
    <property type="entry name" value="GALANIN-LIKE G-PROTEIN COUPLED RECEPTOR NPR-9"/>
    <property type="match status" value="1"/>
</dbReference>
<dbReference type="Gene3D" id="1.20.1070.10">
    <property type="entry name" value="Rhodopsin 7-helix transmembrane proteins"/>
    <property type="match status" value="1"/>
</dbReference>
<evidence type="ECO:0000256" key="9">
    <source>
        <dbReference type="ARBA" id="ARBA00023180"/>
    </source>
</evidence>
<dbReference type="SUPFAM" id="SSF81321">
    <property type="entry name" value="Family A G protein-coupled receptor-like"/>
    <property type="match status" value="1"/>
</dbReference>
<keyword evidence="5 11" id="KW-0297">G-protein coupled receptor</keyword>
<feature type="transmembrane region" description="Helical" evidence="13">
    <location>
        <begin position="160"/>
        <end position="178"/>
    </location>
</feature>
<keyword evidence="3 11" id="KW-0812">Transmembrane</keyword>
<keyword evidence="8 11" id="KW-0675">Receptor</keyword>
<evidence type="ECO:0000256" key="13">
    <source>
        <dbReference type="SAM" id="Phobius"/>
    </source>
</evidence>
<feature type="domain" description="G-protein coupled receptors family 1 profile" evidence="14">
    <location>
        <begin position="99"/>
        <end position="360"/>
    </location>
</feature>
<evidence type="ECO:0000256" key="4">
    <source>
        <dbReference type="ARBA" id="ARBA00022989"/>
    </source>
</evidence>
<keyword evidence="4 13" id="KW-1133">Transmembrane helix</keyword>
<comment type="subcellular location">
    <subcellularLocation>
        <location evidence="1">Cell membrane</location>
        <topology evidence="1">Multi-pass membrane protein</topology>
    </subcellularLocation>
</comment>
<dbReference type="PANTHER" id="PTHR45695">
    <property type="entry name" value="LEUCOKININ RECEPTOR-RELATED"/>
    <property type="match status" value="1"/>
</dbReference>
<evidence type="ECO:0000256" key="12">
    <source>
        <dbReference type="SAM" id="MobiDB-lite"/>
    </source>
</evidence>
<evidence type="ECO:0000256" key="1">
    <source>
        <dbReference type="ARBA" id="ARBA00004651"/>
    </source>
</evidence>
<dbReference type="AlphaFoldDB" id="A0A814GMG5"/>
<dbReference type="PROSITE" id="PS50262">
    <property type="entry name" value="G_PROTEIN_RECEP_F1_2"/>
    <property type="match status" value="1"/>
</dbReference>
<organism evidence="15 16">
    <name type="scientific">Adineta ricciae</name>
    <name type="common">Rotifer</name>
    <dbReference type="NCBI Taxonomy" id="249248"/>
    <lineage>
        <taxon>Eukaryota</taxon>
        <taxon>Metazoa</taxon>
        <taxon>Spiralia</taxon>
        <taxon>Gnathifera</taxon>
        <taxon>Rotifera</taxon>
        <taxon>Eurotatoria</taxon>
        <taxon>Bdelloidea</taxon>
        <taxon>Adinetida</taxon>
        <taxon>Adinetidae</taxon>
        <taxon>Adineta</taxon>
    </lineage>
</organism>
<keyword evidence="10 11" id="KW-0807">Transducer</keyword>
<name>A0A814GMG5_ADIRI</name>
<feature type="region of interest" description="Disordered" evidence="12">
    <location>
        <begin position="386"/>
        <end position="428"/>
    </location>
</feature>
<evidence type="ECO:0000256" key="3">
    <source>
        <dbReference type="ARBA" id="ARBA00022692"/>
    </source>
</evidence>
<proteinExistence type="inferred from homology"/>
<evidence type="ECO:0000256" key="7">
    <source>
        <dbReference type="ARBA" id="ARBA00023157"/>
    </source>
</evidence>
<evidence type="ECO:0000313" key="15">
    <source>
        <dbReference type="EMBL" id="CAF0998213.1"/>
    </source>
</evidence>
<evidence type="ECO:0000256" key="8">
    <source>
        <dbReference type="ARBA" id="ARBA00023170"/>
    </source>
</evidence>
<keyword evidence="7" id="KW-1015">Disulfide bond</keyword>
<feature type="transmembrane region" description="Helical" evidence="13">
    <location>
        <begin position="295"/>
        <end position="316"/>
    </location>
</feature>
<gene>
    <name evidence="15" type="ORF">EDS130_LOCUS14743</name>
</gene>
<keyword evidence="6 13" id="KW-0472">Membrane</keyword>
<dbReference type="PRINTS" id="PR00237">
    <property type="entry name" value="GPCRRHODOPSN"/>
</dbReference>
<feature type="compositionally biased region" description="Polar residues" evidence="12">
    <location>
        <begin position="396"/>
        <end position="408"/>
    </location>
</feature>
<keyword evidence="2" id="KW-1003">Cell membrane</keyword>
<evidence type="ECO:0000256" key="11">
    <source>
        <dbReference type="RuleBase" id="RU000688"/>
    </source>
</evidence>
<protein>
    <recommendedName>
        <fullName evidence="14">G-protein coupled receptors family 1 profile domain-containing protein</fullName>
    </recommendedName>
</protein>
<comment type="caution">
    <text evidence="15">The sequence shown here is derived from an EMBL/GenBank/DDBJ whole genome shotgun (WGS) entry which is preliminary data.</text>
</comment>
<dbReference type="InterPro" id="IPR000276">
    <property type="entry name" value="GPCR_Rhodpsn"/>
</dbReference>
<evidence type="ECO:0000259" key="14">
    <source>
        <dbReference type="PROSITE" id="PS50262"/>
    </source>
</evidence>